<evidence type="ECO:0000313" key="1">
    <source>
        <dbReference type="EMBL" id="VHO00592.1"/>
    </source>
</evidence>
<name>A0A486XG34_9GAMM</name>
<proteinExistence type="predicted"/>
<protein>
    <submittedName>
        <fullName evidence="1">Uncharacterized protein</fullName>
    </submittedName>
</protein>
<accession>A0A486XG34</accession>
<organism evidence="1">
    <name type="scientific">Rheinheimera sp. BAL341</name>
    <dbReference type="NCBI Taxonomy" id="1708203"/>
    <lineage>
        <taxon>Bacteria</taxon>
        <taxon>Pseudomonadati</taxon>
        <taxon>Pseudomonadota</taxon>
        <taxon>Gammaproteobacteria</taxon>
        <taxon>Chromatiales</taxon>
        <taxon>Chromatiaceae</taxon>
        <taxon>Rheinheimera</taxon>
    </lineage>
</organism>
<sequence length="222" mass="25030">MFVGAFLQRYELACELLPVLNYPQLTSNVYAADELSSEQAQRLNGFIEAAYARISQVYGKPTSTPRFVITNSIERAVKWGANNTASMHRMPWRSCIVIGPNGHNSDVIAHEWLHAEIQHRVGFLRFLEQIPVWFDEGAALTVDYRAPFLPKNIRLTEADIAAVKQLTTGRRFFAHNAIQHYQAARLAVGPLIEPAQFYHNLQRVSAGEPFDSVFLSSDTAKQ</sequence>
<dbReference type="AlphaFoldDB" id="A0A486XG34"/>
<dbReference type="EMBL" id="CAAJGR010000042">
    <property type="protein sequence ID" value="VHO00592.1"/>
    <property type="molecule type" value="Genomic_DNA"/>
</dbReference>
<gene>
    <name evidence="1" type="ORF">BAL341_166</name>
</gene>
<reference evidence="1" key="1">
    <citation type="submission" date="2019-04" db="EMBL/GenBank/DDBJ databases">
        <authorList>
            <person name="Brambilla D."/>
        </authorList>
    </citation>
    <scope>NUCLEOTIDE SEQUENCE</scope>
    <source>
        <strain evidence="1">BAL1</strain>
    </source>
</reference>